<keyword evidence="4" id="KW-1185">Reference proteome</keyword>
<reference evidence="4" key="1">
    <citation type="submission" date="2014-03" db="EMBL/GenBank/DDBJ databases">
        <title>The Genome Sequence of Puccinia striiformis f. sp. tritici PST-78.</title>
        <authorList>
            <consortium name="The Broad Institute Genome Sequencing Platform"/>
            <person name="Cuomo C."/>
            <person name="Hulbert S."/>
            <person name="Chen X."/>
            <person name="Walker B."/>
            <person name="Young S.K."/>
            <person name="Zeng Q."/>
            <person name="Gargeya S."/>
            <person name="Fitzgerald M."/>
            <person name="Haas B."/>
            <person name="Abouelleil A."/>
            <person name="Alvarado L."/>
            <person name="Arachchi H.M."/>
            <person name="Berlin A.M."/>
            <person name="Chapman S.B."/>
            <person name="Goldberg J."/>
            <person name="Griggs A."/>
            <person name="Gujja S."/>
            <person name="Hansen M."/>
            <person name="Howarth C."/>
            <person name="Imamovic A."/>
            <person name="Larimer J."/>
            <person name="McCowan C."/>
            <person name="Montmayeur A."/>
            <person name="Murphy C."/>
            <person name="Neiman D."/>
            <person name="Pearson M."/>
            <person name="Priest M."/>
            <person name="Roberts A."/>
            <person name="Saif S."/>
            <person name="Shea T."/>
            <person name="Sisk P."/>
            <person name="Sykes S."/>
            <person name="Wortman J."/>
            <person name="Nusbaum C."/>
            <person name="Birren B."/>
        </authorList>
    </citation>
    <scope>NUCLEOTIDE SEQUENCE [LARGE SCALE GENOMIC DNA]</scope>
    <source>
        <strain evidence="4">race PST-78</strain>
    </source>
</reference>
<dbReference type="AlphaFoldDB" id="A0A0L0VBG7"/>
<proteinExistence type="predicted"/>
<evidence type="ECO:0000256" key="1">
    <source>
        <dbReference type="SAM" id="MobiDB-lite"/>
    </source>
</evidence>
<gene>
    <name evidence="3" type="ORF">PSTG_10062</name>
</gene>
<evidence type="ECO:0000313" key="3">
    <source>
        <dbReference type="EMBL" id="KNE96657.1"/>
    </source>
</evidence>
<feature type="compositionally biased region" description="Polar residues" evidence="1">
    <location>
        <begin position="142"/>
        <end position="162"/>
    </location>
</feature>
<feature type="signal peptide" evidence="2">
    <location>
        <begin position="1"/>
        <end position="21"/>
    </location>
</feature>
<evidence type="ECO:0000256" key="2">
    <source>
        <dbReference type="SAM" id="SignalP"/>
    </source>
</evidence>
<organism evidence="3 4">
    <name type="scientific">Puccinia striiformis f. sp. tritici PST-78</name>
    <dbReference type="NCBI Taxonomy" id="1165861"/>
    <lineage>
        <taxon>Eukaryota</taxon>
        <taxon>Fungi</taxon>
        <taxon>Dikarya</taxon>
        <taxon>Basidiomycota</taxon>
        <taxon>Pucciniomycotina</taxon>
        <taxon>Pucciniomycetes</taxon>
        <taxon>Pucciniales</taxon>
        <taxon>Pucciniaceae</taxon>
        <taxon>Puccinia</taxon>
    </lineage>
</organism>
<feature type="chain" id="PRO_5005549730" evidence="2">
    <location>
        <begin position="22"/>
        <end position="733"/>
    </location>
</feature>
<feature type="region of interest" description="Disordered" evidence="1">
    <location>
        <begin position="127"/>
        <end position="162"/>
    </location>
</feature>
<accession>A0A0L0VBG7</accession>
<name>A0A0L0VBG7_9BASI</name>
<evidence type="ECO:0000313" key="4">
    <source>
        <dbReference type="Proteomes" id="UP000054564"/>
    </source>
</evidence>
<protein>
    <submittedName>
        <fullName evidence="3">Uncharacterized protein</fullName>
    </submittedName>
</protein>
<dbReference type="EMBL" id="AJIL01000079">
    <property type="protein sequence ID" value="KNE96657.1"/>
    <property type="molecule type" value="Genomic_DNA"/>
</dbReference>
<sequence length="733" mass="83274">MSSKAGATLLFTLSLGQVGLCFPTGQAIHVLDDPAKVLSPWSVADDPIDGLQQTGTEDIFDWINMDSLDHLIEWDDIEPLQIPSNQAHHSEQEREPLVPTLPPFEESALERPVDYSEILTTVNHEGQDAYHPTHSHYPYQVKNPSQIPEDNQNLVQQGTGSCNPQEKIYSQYHASESSLAPAQCSLTGPSHFQSLPTGPSLSLNPHQALANHAQCEQHMTHIKDQAISKKKEDLEWQDRLYKRLKRISKKNIENPLLEEYIKIFRKNYADLPFVAKRIPKTDIIDFVKLPVQVVRTLRLVRPINEKTNKPLHKGDFFCHLKHLINWITFISKLPMRRSGTRNNKITIHGQVIDWLIKEISNPNGSLPVSGLIGKSPYPMNENSFGHVQKVLLNFFSKPISKEDCIATCLSILKVFPDSSLYSFDFLTSVPETETASLLDSRHQLFQKAINSFNLQEKIESKAVSSTINGFLLLAVNNIPENICPEKCWKDVSGLMGKGESSMFQRIQECLCIPNQNHTQKRFGNLPAHLLSIKKSQIGKSTQNIPSSNIVEYIRITDEAGEILRPSSLIKRAKFLVSNLIFFQNLLFKYLLKGSRFENLEGKFMDWIMGELLNPKGSLPVFGKVEGVTQPLDKKQFGGLQVLVINHLSVSTSVITPQVFAQISIFLNGCWFKNFYPNEWNSMFSNNESFWFLMFDLFTQNQNSLMDNQQKHGANERKAQTFINPKNKRKIRNS</sequence>
<comment type="caution">
    <text evidence="3">The sequence shown here is derived from an EMBL/GenBank/DDBJ whole genome shotgun (WGS) entry which is preliminary data.</text>
</comment>
<keyword evidence="2" id="KW-0732">Signal</keyword>
<dbReference type="OrthoDB" id="2508220at2759"/>
<dbReference type="Proteomes" id="UP000054564">
    <property type="component" value="Unassembled WGS sequence"/>
</dbReference>